<dbReference type="AlphaFoldDB" id="A0A3B0V4D6"/>
<dbReference type="SUPFAM" id="SSF52540">
    <property type="entry name" value="P-loop containing nucleoside triphosphate hydrolases"/>
    <property type="match status" value="1"/>
</dbReference>
<dbReference type="PANTHER" id="PTHR43566:SF2">
    <property type="entry name" value="DUF4143 DOMAIN-CONTAINING PROTEIN"/>
    <property type="match status" value="1"/>
</dbReference>
<evidence type="ECO:0000313" key="3">
    <source>
        <dbReference type="EMBL" id="VAW38428.1"/>
    </source>
</evidence>
<dbReference type="InterPro" id="IPR027417">
    <property type="entry name" value="P-loop_NTPase"/>
</dbReference>
<reference evidence="3" key="1">
    <citation type="submission" date="2018-06" db="EMBL/GenBank/DDBJ databases">
        <authorList>
            <person name="Zhirakovskaya E."/>
        </authorList>
    </citation>
    <scope>NUCLEOTIDE SEQUENCE</scope>
</reference>
<evidence type="ECO:0000259" key="2">
    <source>
        <dbReference type="Pfam" id="PF13635"/>
    </source>
</evidence>
<dbReference type="Pfam" id="PF13173">
    <property type="entry name" value="AAA_14"/>
    <property type="match status" value="1"/>
</dbReference>
<proteinExistence type="predicted"/>
<feature type="domain" description="AAA" evidence="1">
    <location>
        <begin position="18"/>
        <end position="133"/>
    </location>
</feature>
<feature type="domain" description="DUF4143" evidence="2">
    <location>
        <begin position="201"/>
        <end position="360"/>
    </location>
</feature>
<evidence type="ECO:0008006" key="4">
    <source>
        <dbReference type="Google" id="ProtNLM"/>
    </source>
</evidence>
<name>A0A3B0V4D6_9ZZZZ</name>
<gene>
    <name evidence="3" type="ORF">MNBD_DELTA04-231</name>
</gene>
<accession>A0A3B0V4D6</accession>
<dbReference type="Pfam" id="PF13635">
    <property type="entry name" value="DUF4143"/>
    <property type="match status" value="1"/>
</dbReference>
<organism evidence="3">
    <name type="scientific">hydrothermal vent metagenome</name>
    <dbReference type="NCBI Taxonomy" id="652676"/>
    <lineage>
        <taxon>unclassified sequences</taxon>
        <taxon>metagenomes</taxon>
        <taxon>ecological metagenomes</taxon>
    </lineage>
</organism>
<protein>
    <recommendedName>
        <fullName evidence="4">ATPase</fullName>
    </recommendedName>
</protein>
<dbReference type="InterPro" id="IPR025420">
    <property type="entry name" value="DUF4143"/>
</dbReference>
<dbReference type="PANTHER" id="PTHR43566">
    <property type="entry name" value="CONSERVED PROTEIN"/>
    <property type="match status" value="1"/>
</dbReference>
<evidence type="ECO:0000259" key="1">
    <source>
        <dbReference type="Pfam" id="PF13173"/>
    </source>
</evidence>
<dbReference type="EMBL" id="UOEY01000060">
    <property type="protein sequence ID" value="VAW38428.1"/>
    <property type="molecule type" value="Genomic_DNA"/>
</dbReference>
<dbReference type="InterPro" id="IPR041682">
    <property type="entry name" value="AAA_14"/>
</dbReference>
<sequence length="417" mass="47270">MKRQYTDLLHELLGLFPCVAIVGVRQCGKTTLLKQLPEPWRHFDLEKGSDYEVISRDPDLFLRLNPTHTAIDEAQLLPELFSSLRVAIDADRSRSGRFVITGSSSPELTRSIAESLAGRVAVIELAPLAFSEIFMPSPSPLVRLVVDKARPGDFLQLTTSDDTLAHVHDYWLRGGYPEPWLKNSPRFTKLWAGNYIQTYLERDILQLFPGLNRQKYRLFLQMLGNISGSIVNYSNMARILAISQPTAREYLQIAHGTFIWRHIPAFVRNASKRLVKHPKGYLRDSGLLHFLLHLYTIDDLLAHPVMGSSWEAMVIEELLRGFNILGVPCQYFYYRTGGGAEVDLVLEGEFGLIPVEIKYGQKVPGRELRPIRDFIREFDCPYGLVINNADRTVLYDERLVGVPFGAGAGSERFVPEP</sequence>